<dbReference type="GO" id="GO:0005764">
    <property type="term" value="C:lysosome"/>
    <property type="evidence" value="ECO:0007669"/>
    <property type="project" value="TreeGrafter"/>
</dbReference>
<dbReference type="Pfam" id="PF21708">
    <property type="entry name" value="Glyco_hydro_59_C"/>
    <property type="match status" value="1"/>
</dbReference>
<sequence length="1256" mass="133817">SCSDAAASTSDYRSPPTNPRKQHKPRNFKTLADKYDKEIWNSEAQSTFSVGADRQNNTMNLDSGEGNGTNNGKYDGSSGTGIGGINSPLEMANTFVKGFTQSRRTNFVYQPAIGSFYDGFQYSSKELVSARDPWSGWLYYDTGMSVLEHVSGFAKTGYETNADDVDADGIWRGIPAASRSDITDGNPPGRGTGSKASRGGATSYMTLAAPDKSAFSTVIVNDSKYTKTYKIKAVDMNVGDTMELWETKGAGTSGSYASNYMKPVAETKADADGYYTFTVAPWSIATATTLDKATKNADGSLTAKDGQGSRVAESKEYTNGADQAVLDTDESGDQNGVTWDTTLYADDYDYSGKTVESYDPKSGKTITEDFLKSRGGDTGATPLYTNDTNGAFEVVKQSDGNYVLRQQLSAGMQDGGWNGGAWNGGDPITTIGDSRWANYKASVDVLFEQDGYAWIGAREQGGNNSGNNVSAAKLRVKSDGTWEFYRFGSKLASGKLADVEGVNWKAGTGVWNNIAVQVAGNVYTAYVNGVQVTQVTDDNPQATGRVQLGSGYTNVQYDNLKVETLDGYTPYYTDLIDNMHMRSWDDVATPVLQYNDKWQHLNGQGMYVYKRSISNSTGKGAQLTYTFTGTGLDINGGNNGKAKLNVTVDGKQIAASASTISSGSMRTTYLLRGLPDGEHTVTIETADNNAISVDTVGVVQYTSAGDVDTTALKTAVDSYADLNAKDWSAKSWAIFANNLENAKAALADPAGYGLDVEGMNAIIARLDAARQNLTDGSIAEEVQELGFTGLAVVKTDVANLPTKLAVKDGKETAVTWDSDAKSKLASAADYSKVKLSGVTTDKQADGSKYKFTIEVEAIPANTTYFIDSGTNGKDSPEYTAVKSAVKGLLNDKVDQTSDGSTWGYDANAIKVKSNTDINDKQNTGLYSDDDDVTYYLPLKAGKYKLTAGFQEWWGQENRESAQAVIAADGTTLATGDNLKLGKANPNLTGTVEFTVPTDQTVKYVVSKVGNAQKPVISWLGVAEVADYGFSTAVVKGTDLPKQISVDGLTFDVKSWDKSAASAVADAADYSRVKVSGVKADGTVFSTEVEAIPDGVQYFIDSGTNGKDSPEYTAVKSAVKGLLNDKVDQTSDGSTWGYNPDGQNTYGSGNINDKSSTGLWAGKGKSTIYYLPLKAGTYDLSAGFHEWWGVSRNMKVVVTAADGTELANGNADLSGDAPDVTSTSTIKVDKDQTVTLTVSGVSADPVISWVAVANHKG</sequence>
<organism evidence="5 6">
    <name type="scientific">Bifidobacterium tissieri</name>
    <dbReference type="NCBI Taxonomy" id="1630162"/>
    <lineage>
        <taxon>Bacteria</taxon>
        <taxon>Bacillati</taxon>
        <taxon>Actinomycetota</taxon>
        <taxon>Actinomycetes</taxon>
        <taxon>Bifidobacteriales</taxon>
        <taxon>Bifidobacteriaceae</taxon>
        <taxon>Bifidobacterium</taxon>
    </lineage>
</organism>
<feature type="region of interest" description="Disordered" evidence="1">
    <location>
        <begin position="46"/>
        <end position="79"/>
    </location>
</feature>
<proteinExistence type="predicted"/>
<evidence type="ECO:0000313" key="5">
    <source>
        <dbReference type="EMBL" id="KAA8827847.1"/>
    </source>
</evidence>
<dbReference type="GO" id="GO:0016020">
    <property type="term" value="C:membrane"/>
    <property type="evidence" value="ECO:0007669"/>
    <property type="project" value="GOC"/>
</dbReference>
<dbReference type="Pfam" id="PF17996">
    <property type="entry name" value="CE2_N"/>
    <property type="match status" value="1"/>
</dbReference>
<feature type="domain" description="Glycosyl hydrolase family 59 catalytic" evidence="2">
    <location>
        <begin position="30"/>
        <end position="150"/>
    </location>
</feature>
<dbReference type="PANTHER" id="PTHR15172">
    <property type="entry name" value="GALACTOCEREBROSIDASE"/>
    <property type="match status" value="1"/>
</dbReference>
<dbReference type="Gene3D" id="2.60.120.260">
    <property type="entry name" value="Galactose-binding domain-like"/>
    <property type="match status" value="1"/>
</dbReference>
<feature type="region of interest" description="Disordered" evidence="1">
    <location>
        <begin position="297"/>
        <end position="321"/>
    </location>
</feature>
<feature type="non-terminal residue" evidence="5">
    <location>
        <position position="1"/>
    </location>
</feature>
<dbReference type="Gene3D" id="2.60.120.560">
    <property type="entry name" value="Exo-inulinase, domain 1"/>
    <property type="match status" value="1"/>
</dbReference>
<protein>
    <submittedName>
        <fullName evidence="5">DUF1080 domain-containing protein</fullName>
    </submittedName>
</protein>
<dbReference type="Pfam" id="PF02057">
    <property type="entry name" value="Glyco_hydro_59"/>
    <property type="match status" value="1"/>
</dbReference>
<evidence type="ECO:0000259" key="3">
    <source>
        <dbReference type="Pfam" id="PF17996"/>
    </source>
</evidence>
<dbReference type="InterPro" id="IPR001286">
    <property type="entry name" value="Glyco_hydro_59"/>
</dbReference>
<dbReference type="EMBL" id="RZUI01000016">
    <property type="protein sequence ID" value="KAA8827847.1"/>
    <property type="molecule type" value="Genomic_DNA"/>
</dbReference>
<dbReference type="Gene3D" id="3.20.20.80">
    <property type="entry name" value="Glycosidases"/>
    <property type="match status" value="1"/>
</dbReference>
<evidence type="ECO:0000256" key="1">
    <source>
        <dbReference type="SAM" id="MobiDB-lite"/>
    </source>
</evidence>
<dbReference type="PANTHER" id="PTHR15172:SF1">
    <property type="entry name" value="GALACTOCEREBROSIDASE"/>
    <property type="match status" value="1"/>
</dbReference>
<dbReference type="GO" id="GO:0004336">
    <property type="term" value="F:galactosylceramidase activity"/>
    <property type="evidence" value="ECO:0007669"/>
    <property type="project" value="InterPro"/>
</dbReference>
<dbReference type="OrthoDB" id="9802318at2"/>
<dbReference type="InterPro" id="IPR040794">
    <property type="entry name" value="CE2_N"/>
</dbReference>
<dbReference type="RefSeq" id="WP_150381941.1">
    <property type="nucleotide sequence ID" value="NZ_RZUI01000016.1"/>
</dbReference>
<dbReference type="Proteomes" id="UP000412028">
    <property type="component" value="Unassembled WGS sequence"/>
</dbReference>
<accession>A0A5M9ZJP8</accession>
<dbReference type="InterPro" id="IPR049162">
    <property type="entry name" value="GH59_C"/>
</dbReference>
<evidence type="ECO:0000259" key="4">
    <source>
        <dbReference type="Pfam" id="PF21708"/>
    </source>
</evidence>
<feature type="domain" description="Carbohydrate esterase 2 N-terminal" evidence="3">
    <location>
        <begin position="620"/>
        <end position="686"/>
    </location>
</feature>
<feature type="compositionally biased region" description="Polar residues" evidence="1">
    <location>
        <begin position="1"/>
        <end position="12"/>
    </location>
</feature>
<feature type="region of interest" description="Disordered" evidence="1">
    <location>
        <begin position="1"/>
        <end position="27"/>
    </location>
</feature>
<feature type="region of interest" description="Disordered" evidence="1">
    <location>
        <begin position="176"/>
        <end position="199"/>
    </location>
</feature>
<dbReference type="InterPro" id="IPR049161">
    <property type="entry name" value="GH59_cat"/>
</dbReference>
<reference evidence="5 6" key="1">
    <citation type="journal article" date="2019" name="Syst. Appl. Microbiol.">
        <title>Characterization of Bifidobacterium species in feaces of the Egyptian fruit bat: Description of B. vespertilionis sp. nov. and B. rousetti sp. nov.</title>
        <authorList>
            <person name="Modesto M."/>
            <person name="Satti M."/>
            <person name="Watanabe K."/>
            <person name="Puglisi E."/>
            <person name="Morelli L."/>
            <person name="Huang C.-H."/>
            <person name="Liou J.-S."/>
            <person name="Miyashita M."/>
            <person name="Tamura T."/>
            <person name="Saito S."/>
            <person name="Mori K."/>
            <person name="Huang L."/>
            <person name="Sciavilla P."/>
            <person name="Sandri C."/>
            <person name="Spiezio C."/>
            <person name="Vitali F."/>
            <person name="Cavalieri D."/>
            <person name="Perpetuini G."/>
            <person name="Tofalo R."/>
            <person name="Bonetti A."/>
            <person name="Arita M."/>
            <person name="Mattarelli P."/>
        </authorList>
    </citation>
    <scope>NUCLEOTIDE SEQUENCE [LARGE SCALE GENOMIC DNA]</scope>
    <source>
        <strain evidence="5 6">RST7</strain>
    </source>
</reference>
<dbReference type="AlphaFoldDB" id="A0A5M9ZJP8"/>
<feature type="compositionally biased region" description="Polar residues" evidence="1">
    <location>
        <begin position="46"/>
        <end position="61"/>
    </location>
</feature>
<dbReference type="GO" id="GO:0006683">
    <property type="term" value="P:galactosylceramide catabolic process"/>
    <property type="evidence" value="ECO:0007669"/>
    <property type="project" value="InterPro"/>
</dbReference>
<gene>
    <name evidence="5" type="ORF">EMO89_09900</name>
</gene>
<evidence type="ECO:0000259" key="2">
    <source>
        <dbReference type="Pfam" id="PF02057"/>
    </source>
</evidence>
<evidence type="ECO:0000313" key="6">
    <source>
        <dbReference type="Proteomes" id="UP000412028"/>
    </source>
</evidence>
<name>A0A5M9ZJP8_9BIFI</name>
<comment type="caution">
    <text evidence="5">The sequence shown here is derived from an EMBL/GenBank/DDBJ whole genome shotgun (WGS) entry which is preliminary data.</text>
</comment>
<feature type="domain" description="Glycosyl hydrolase family 59 C-terminal lectin" evidence="4">
    <location>
        <begin position="389"/>
        <end position="564"/>
    </location>
</feature>